<comment type="caution">
    <text evidence="1">The sequence shown here is derived from an EMBL/GenBank/DDBJ whole genome shotgun (WGS) entry which is preliminary data.</text>
</comment>
<dbReference type="EMBL" id="JASCZI010000931">
    <property type="protein sequence ID" value="MED6113836.1"/>
    <property type="molecule type" value="Genomic_DNA"/>
</dbReference>
<reference evidence="1 2" key="1">
    <citation type="journal article" date="2023" name="Plants (Basel)">
        <title>Bridging the Gap: Combining Genomics and Transcriptomics Approaches to Understand Stylosanthes scabra, an Orphan Legume from the Brazilian Caatinga.</title>
        <authorList>
            <person name="Ferreira-Neto J.R.C."/>
            <person name="da Silva M.D."/>
            <person name="Binneck E."/>
            <person name="de Melo N.F."/>
            <person name="da Silva R.H."/>
            <person name="de Melo A.L.T.M."/>
            <person name="Pandolfi V."/>
            <person name="Bustamante F.O."/>
            <person name="Brasileiro-Vidal A.C."/>
            <person name="Benko-Iseppon A.M."/>
        </authorList>
    </citation>
    <scope>NUCLEOTIDE SEQUENCE [LARGE SCALE GENOMIC DNA]</scope>
    <source>
        <tissue evidence="1">Leaves</tissue>
    </source>
</reference>
<evidence type="ECO:0000313" key="2">
    <source>
        <dbReference type="Proteomes" id="UP001341840"/>
    </source>
</evidence>
<feature type="non-terminal residue" evidence="1">
    <location>
        <position position="1"/>
    </location>
</feature>
<evidence type="ECO:0000313" key="1">
    <source>
        <dbReference type="EMBL" id="MED6113836.1"/>
    </source>
</evidence>
<proteinExistence type="predicted"/>
<dbReference type="Proteomes" id="UP001341840">
    <property type="component" value="Unassembled WGS sequence"/>
</dbReference>
<gene>
    <name evidence="1" type="ORF">PIB30_074594</name>
</gene>
<sequence>STSTPDLSLFDPEIERTLHRTTQVRHRIEFKSNLCSQTNDLTSENDSAYFSDPDFELNLSSDSDTSTMEDVPRLTLKQLGGASTAMEKQPTRY</sequence>
<accession>A0ABU6QPB7</accession>
<protein>
    <submittedName>
        <fullName evidence="1">Uncharacterized protein</fullName>
    </submittedName>
</protein>
<organism evidence="1 2">
    <name type="scientific">Stylosanthes scabra</name>
    <dbReference type="NCBI Taxonomy" id="79078"/>
    <lineage>
        <taxon>Eukaryota</taxon>
        <taxon>Viridiplantae</taxon>
        <taxon>Streptophyta</taxon>
        <taxon>Embryophyta</taxon>
        <taxon>Tracheophyta</taxon>
        <taxon>Spermatophyta</taxon>
        <taxon>Magnoliopsida</taxon>
        <taxon>eudicotyledons</taxon>
        <taxon>Gunneridae</taxon>
        <taxon>Pentapetalae</taxon>
        <taxon>rosids</taxon>
        <taxon>fabids</taxon>
        <taxon>Fabales</taxon>
        <taxon>Fabaceae</taxon>
        <taxon>Papilionoideae</taxon>
        <taxon>50 kb inversion clade</taxon>
        <taxon>dalbergioids sensu lato</taxon>
        <taxon>Dalbergieae</taxon>
        <taxon>Pterocarpus clade</taxon>
        <taxon>Stylosanthes</taxon>
    </lineage>
</organism>
<keyword evidence="2" id="KW-1185">Reference proteome</keyword>
<name>A0ABU6QPB7_9FABA</name>